<keyword evidence="2" id="KW-1185">Reference proteome</keyword>
<dbReference type="InParanoid" id="Q8TLW0"/>
<dbReference type="AlphaFoldDB" id="Q8TLW0"/>
<dbReference type="Proteomes" id="UP000002487">
    <property type="component" value="Chromosome"/>
</dbReference>
<name>Q8TLW0_METAC</name>
<gene>
    <name evidence="1" type="ordered locus">MA_2913</name>
</gene>
<evidence type="ECO:0000313" key="2">
    <source>
        <dbReference type="Proteomes" id="UP000002487"/>
    </source>
</evidence>
<dbReference type="HOGENOM" id="CLU_2191003_0_0_2"/>
<sequence length="108" mass="12530">MQPYSKCNRTQNATVLKMQPYSKCNRTQNATVLKMQPYSKCNRTQNAAVLKMQPYSKCNRTQNATILHSSEHFARSAEFQHEGKNLEIFLKSKCSLPNPDDYRNEKIN</sequence>
<organism evidence="1 2">
    <name type="scientific">Methanosarcina acetivorans (strain ATCC 35395 / DSM 2834 / JCM 12185 / C2A)</name>
    <dbReference type="NCBI Taxonomy" id="188937"/>
    <lineage>
        <taxon>Archaea</taxon>
        <taxon>Methanobacteriati</taxon>
        <taxon>Methanobacteriota</taxon>
        <taxon>Stenosarchaea group</taxon>
        <taxon>Methanomicrobia</taxon>
        <taxon>Methanosarcinales</taxon>
        <taxon>Methanosarcinaceae</taxon>
        <taxon>Methanosarcina</taxon>
    </lineage>
</organism>
<dbReference type="STRING" id="188937.MA_2913"/>
<dbReference type="EnsemblBacteria" id="AAM06289">
    <property type="protein sequence ID" value="AAM06289"/>
    <property type="gene ID" value="MA_2913"/>
</dbReference>
<dbReference type="EMBL" id="AE010299">
    <property type="protein sequence ID" value="AAM06289.1"/>
    <property type="molecule type" value="Genomic_DNA"/>
</dbReference>
<protein>
    <submittedName>
        <fullName evidence="1">Uncharacterized protein</fullName>
    </submittedName>
</protein>
<proteinExistence type="predicted"/>
<evidence type="ECO:0000313" key="1">
    <source>
        <dbReference type="EMBL" id="AAM06289.1"/>
    </source>
</evidence>
<dbReference type="KEGG" id="mac:MA_2913"/>
<reference evidence="1 2" key="1">
    <citation type="journal article" date="2002" name="Genome Res.">
        <title>The genome of Methanosarcina acetivorans reveals extensive metabolic and physiological diversity.</title>
        <authorList>
            <person name="Galagan J.E."/>
            <person name="Nusbaum C."/>
            <person name="Roy A."/>
            <person name="Endrizzi M.G."/>
            <person name="Macdonald P."/>
            <person name="FitzHugh W."/>
            <person name="Calvo S."/>
            <person name="Engels R."/>
            <person name="Smirnov S."/>
            <person name="Atnoor D."/>
            <person name="Brown A."/>
            <person name="Allen N."/>
            <person name="Naylor J."/>
            <person name="Stange-Thomann N."/>
            <person name="DeArellano K."/>
            <person name="Johnson R."/>
            <person name="Linton L."/>
            <person name="McEwan P."/>
            <person name="McKernan K."/>
            <person name="Talamas J."/>
            <person name="Tirrell A."/>
            <person name="Ye W."/>
            <person name="Zimmer A."/>
            <person name="Barber R.D."/>
            <person name="Cann I."/>
            <person name="Graham D.E."/>
            <person name="Grahame D.A."/>
            <person name="Guss A."/>
            <person name="Hedderich R."/>
            <person name="Ingram-Smith C."/>
            <person name="Kuettner C.H."/>
            <person name="Krzycki J.A."/>
            <person name="Leigh J.A."/>
            <person name="Li W."/>
            <person name="Liu J."/>
            <person name="Mukhopadhyay B."/>
            <person name="Reeve J.N."/>
            <person name="Smith K."/>
            <person name="Springer T.A."/>
            <person name="Umayam L.A."/>
            <person name="White O."/>
            <person name="White R.H."/>
            <person name="de Macario E.C."/>
            <person name="Ferry J.G."/>
            <person name="Jarrell K.F."/>
            <person name="Jing H."/>
            <person name="Macario A.J.L."/>
            <person name="Paulsen I."/>
            <person name="Pritchett M."/>
            <person name="Sowers K.R."/>
            <person name="Swanson R.V."/>
            <person name="Zinder S.H."/>
            <person name="Lander E."/>
            <person name="Metcalf W.W."/>
            <person name="Birren B."/>
        </authorList>
    </citation>
    <scope>NUCLEOTIDE SEQUENCE [LARGE SCALE GENOMIC DNA]</scope>
    <source>
        <strain evidence="2">ATCC 35395 / DSM 2834 / JCM 12185 / C2A</strain>
    </source>
</reference>
<accession>Q8TLW0</accession>